<feature type="transmembrane region" description="Helical" evidence="2">
    <location>
        <begin position="463"/>
        <end position="486"/>
    </location>
</feature>
<evidence type="ECO:0000259" key="3">
    <source>
        <dbReference type="Pfam" id="PF20163"/>
    </source>
</evidence>
<dbReference type="Pfam" id="PF20163">
    <property type="entry name" value="DUF6536"/>
    <property type="match status" value="1"/>
</dbReference>
<reference evidence="4" key="2">
    <citation type="submission" date="2023-06" db="EMBL/GenBank/DDBJ databases">
        <authorList>
            <consortium name="Lawrence Berkeley National Laboratory"/>
            <person name="Haridas S."/>
            <person name="Hensen N."/>
            <person name="Bonometti L."/>
            <person name="Westerberg I."/>
            <person name="Brannstrom I.O."/>
            <person name="Guillou S."/>
            <person name="Cros-Aarteil S."/>
            <person name="Calhoun S."/>
            <person name="Kuo A."/>
            <person name="Mondo S."/>
            <person name="Pangilinan J."/>
            <person name="Riley R."/>
            <person name="LaButti K."/>
            <person name="Andreopoulos B."/>
            <person name="Lipzen A."/>
            <person name="Chen C."/>
            <person name="Yanf M."/>
            <person name="Daum C."/>
            <person name="Ng V."/>
            <person name="Clum A."/>
            <person name="Steindorff A."/>
            <person name="Ohm R."/>
            <person name="Martin F."/>
            <person name="Silar P."/>
            <person name="Natvig D."/>
            <person name="Lalanne C."/>
            <person name="Gautier V."/>
            <person name="Ament-velasquez S.L."/>
            <person name="Kruys A."/>
            <person name="Hutchinson M.I."/>
            <person name="Powell A.J."/>
            <person name="Barry K."/>
            <person name="Miller A.N."/>
            <person name="Grigoriev I.V."/>
            <person name="Debuchy R."/>
            <person name="Gladieux P."/>
            <person name="Thoren M.H."/>
            <person name="Johannesson H."/>
        </authorList>
    </citation>
    <scope>NUCLEOTIDE SEQUENCE</scope>
    <source>
        <strain evidence="4">CBS 232.78</strain>
    </source>
</reference>
<proteinExistence type="predicted"/>
<organism evidence="4 5">
    <name type="scientific">Podospora didyma</name>
    <dbReference type="NCBI Taxonomy" id="330526"/>
    <lineage>
        <taxon>Eukaryota</taxon>
        <taxon>Fungi</taxon>
        <taxon>Dikarya</taxon>
        <taxon>Ascomycota</taxon>
        <taxon>Pezizomycotina</taxon>
        <taxon>Sordariomycetes</taxon>
        <taxon>Sordariomycetidae</taxon>
        <taxon>Sordariales</taxon>
        <taxon>Podosporaceae</taxon>
        <taxon>Podospora</taxon>
    </lineage>
</organism>
<dbReference type="AlphaFoldDB" id="A0AAE0KJ46"/>
<dbReference type="PANTHER" id="PTHR35395:SF1">
    <property type="entry name" value="DUF6536 DOMAIN-CONTAINING PROTEIN"/>
    <property type="match status" value="1"/>
</dbReference>
<feature type="compositionally biased region" description="Pro residues" evidence="1">
    <location>
        <begin position="712"/>
        <end position="723"/>
    </location>
</feature>
<gene>
    <name evidence="4" type="ORF">B0H63DRAFT_451333</name>
</gene>
<reference evidence="4" key="1">
    <citation type="journal article" date="2023" name="Mol. Phylogenet. Evol.">
        <title>Genome-scale phylogeny and comparative genomics of the fungal order Sordariales.</title>
        <authorList>
            <person name="Hensen N."/>
            <person name="Bonometti L."/>
            <person name="Westerberg I."/>
            <person name="Brannstrom I.O."/>
            <person name="Guillou S."/>
            <person name="Cros-Aarteil S."/>
            <person name="Calhoun S."/>
            <person name="Haridas S."/>
            <person name="Kuo A."/>
            <person name="Mondo S."/>
            <person name="Pangilinan J."/>
            <person name="Riley R."/>
            <person name="LaButti K."/>
            <person name="Andreopoulos B."/>
            <person name="Lipzen A."/>
            <person name="Chen C."/>
            <person name="Yan M."/>
            <person name="Daum C."/>
            <person name="Ng V."/>
            <person name="Clum A."/>
            <person name="Steindorff A."/>
            <person name="Ohm R.A."/>
            <person name="Martin F."/>
            <person name="Silar P."/>
            <person name="Natvig D.O."/>
            <person name="Lalanne C."/>
            <person name="Gautier V."/>
            <person name="Ament-Velasquez S.L."/>
            <person name="Kruys A."/>
            <person name="Hutchinson M.I."/>
            <person name="Powell A.J."/>
            <person name="Barry K."/>
            <person name="Miller A.N."/>
            <person name="Grigoriev I.V."/>
            <person name="Debuchy R."/>
            <person name="Gladieux P."/>
            <person name="Hiltunen Thoren M."/>
            <person name="Johannesson H."/>
        </authorList>
    </citation>
    <scope>NUCLEOTIDE SEQUENCE</scope>
    <source>
        <strain evidence="4">CBS 232.78</strain>
    </source>
</reference>
<dbReference type="PANTHER" id="PTHR35395">
    <property type="entry name" value="DUF6536 DOMAIN-CONTAINING PROTEIN"/>
    <property type="match status" value="1"/>
</dbReference>
<keyword evidence="2" id="KW-1133">Transmembrane helix</keyword>
<evidence type="ECO:0000313" key="4">
    <source>
        <dbReference type="EMBL" id="KAK3377448.1"/>
    </source>
</evidence>
<dbReference type="EMBL" id="JAULSW010000006">
    <property type="protein sequence ID" value="KAK3377448.1"/>
    <property type="molecule type" value="Genomic_DNA"/>
</dbReference>
<feature type="transmembrane region" description="Helical" evidence="2">
    <location>
        <begin position="509"/>
        <end position="537"/>
    </location>
</feature>
<keyword evidence="2" id="KW-0472">Membrane</keyword>
<name>A0AAE0KJ46_9PEZI</name>
<dbReference type="Proteomes" id="UP001285441">
    <property type="component" value="Unassembled WGS sequence"/>
</dbReference>
<feature type="region of interest" description="Disordered" evidence="1">
    <location>
        <begin position="704"/>
        <end position="723"/>
    </location>
</feature>
<keyword evidence="2" id="KW-0812">Transmembrane</keyword>
<sequence>MASSSKWLSSTGWRRTAVINTILIGLLSLLLLGLLMWSSIKAGGIEKVHIFFEGYCASSRQRNFAVHFLLNSLSTGIIASSNFFMQVLNSPSRIEADKAHEKEKYVEIGVPSIKNFPHVARLKTMLWVGFCLSSVPIHLFFNSAIFETDYRGSQWHLTIADKWYTIDWRFGESVDIGEYLNPASDAMKNLSRTAAEASGWKRLSPKDCRAENSCLDALGAGKQPASTSNAYDLDLVAPWRYTFNYLQAIPLFSGSILFYGSMFRDQSFNVIEVDYCLAQEVTPVCKIGTSNLLLLIVTICVGVKAAQCLFVVRRFHGHDYFVTPGNAMASYLANPDPIRDAYPSFLIFRGVHIPPNGKPKKWKKKARRPSHGISRDDLFHQIQTKTVTTPFFKEGDLIGSILTANFPQIILSTWYFLYNTMFTRILASKEWNSFSCSGYRSLRVTDPQEEQTSTYRLQLPYRYSIPMVFLSICMHWFVSSAMYVFIVEGGYHQGTMPVRVEGEGLSHDAFVSIGFSTIAVLVVSILPVLMLVAANVFSMRKMPGDMMPGGTNSFVISSACHSSTAMMKVGIPPPSRRSNDSLTISTELSSSFQPYDKDQNQSLYASEEAVYSNGDEEPSACISEDTGPDRAALLLQLSRSKLRWSAVPMPVELQNVYNGDENANLIHLSFGTVEQDVQEPEDGWIFQLPSHLTLNQDVAAGGNEAKMTPSPSTVPLPMPPFRW</sequence>
<evidence type="ECO:0000256" key="1">
    <source>
        <dbReference type="SAM" id="MobiDB-lite"/>
    </source>
</evidence>
<evidence type="ECO:0000256" key="2">
    <source>
        <dbReference type="SAM" id="Phobius"/>
    </source>
</evidence>
<protein>
    <recommendedName>
        <fullName evidence="3">DUF6536 domain-containing protein</fullName>
    </recommendedName>
</protein>
<keyword evidence="5" id="KW-1185">Reference proteome</keyword>
<feature type="transmembrane region" description="Helical" evidence="2">
    <location>
        <begin position="292"/>
        <end position="312"/>
    </location>
</feature>
<dbReference type="InterPro" id="IPR046623">
    <property type="entry name" value="DUF6536"/>
</dbReference>
<feature type="transmembrane region" description="Helical" evidence="2">
    <location>
        <begin position="125"/>
        <end position="146"/>
    </location>
</feature>
<evidence type="ECO:0000313" key="5">
    <source>
        <dbReference type="Proteomes" id="UP001285441"/>
    </source>
</evidence>
<feature type="transmembrane region" description="Helical" evidence="2">
    <location>
        <begin position="68"/>
        <end position="88"/>
    </location>
</feature>
<feature type="domain" description="DUF6536" evidence="3">
    <location>
        <begin position="13"/>
        <end position="156"/>
    </location>
</feature>
<feature type="transmembrane region" description="Helical" evidence="2">
    <location>
        <begin position="17"/>
        <end position="37"/>
    </location>
</feature>
<feature type="transmembrane region" description="Helical" evidence="2">
    <location>
        <begin position="397"/>
        <end position="418"/>
    </location>
</feature>
<comment type="caution">
    <text evidence="4">The sequence shown here is derived from an EMBL/GenBank/DDBJ whole genome shotgun (WGS) entry which is preliminary data.</text>
</comment>
<accession>A0AAE0KJ46</accession>